<feature type="non-terminal residue" evidence="1">
    <location>
        <position position="1"/>
    </location>
</feature>
<protein>
    <submittedName>
        <fullName evidence="1">Uncharacterized protein</fullName>
    </submittedName>
</protein>
<gene>
    <name evidence="1" type="ORF">GBAR_LOCUS3574</name>
</gene>
<sequence>TCRGLKSHKYSTASQARKIGKIRLINIGTRQKNIFAVYIKWKRLLV</sequence>
<comment type="caution">
    <text evidence="1">The sequence shown here is derived from an EMBL/GenBank/DDBJ whole genome shotgun (WGS) entry which is preliminary data.</text>
</comment>
<dbReference type="AlphaFoldDB" id="A0AA35R4L7"/>
<reference evidence="1" key="1">
    <citation type="submission" date="2023-03" db="EMBL/GenBank/DDBJ databases">
        <authorList>
            <person name="Steffen K."/>
            <person name="Cardenas P."/>
        </authorList>
    </citation>
    <scope>NUCLEOTIDE SEQUENCE</scope>
</reference>
<evidence type="ECO:0000313" key="2">
    <source>
        <dbReference type="Proteomes" id="UP001174909"/>
    </source>
</evidence>
<dbReference type="EMBL" id="CASHTH010000506">
    <property type="protein sequence ID" value="CAI8003182.1"/>
    <property type="molecule type" value="Genomic_DNA"/>
</dbReference>
<accession>A0AA35R4L7</accession>
<dbReference type="Proteomes" id="UP001174909">
    <property type="component" value="Unassembled WGS sequence"/>
</dbReference>
<keyword evidence="2" id="KW-1185">Reference proteome</keyword>
<proteinExistence type="predicted"/>
<organism evidence="1 2">
    <name type="scientific">Geodia barretti</name>
    <name type="common">Barrett's horny sponge</name>
    <dbReference type="NCBI Taxonomy" id="519541"/>
    <lineage>
        <taxon>Eukaryota</taxon>
        <taxon>Metazoa</taxon>
        <taxon>Porifera</taxon>
        <taxon>Demospongiae</taxon>
        <taxon>Heteroscleromorpha</taxon>
        <taxon>Tetractinellida</taxon>
        <taxon>Astrophorina</taxon>
        <taxon>Geodiidae</taxon>
        <taxon>Geodia</taxon>
    </lineage>
</organism>
<name>A0AA35R4L7_GEOBA</name>
<evidence type="ECO:0000313" key="1">
    <source>
        <dbReference type="EMBL" id="CAI8003182.1"/>
    </source>
</evidence>